<proteinExistence type="predicted"/>
<protein>
    <submittedName>
        <fullName evidence="1">DUF4124 domain-containing protein</fullName>
    </submittedName>
</protein>
<evidence type="ECO:0000313" key="2">
    <source>
        <dbReference type="Proteomes" id="UP000676649"/>
    </source>
</evidence>
<evidence type="ECO:0000313" key="1">
    <source>
        <dbReference type="EMBL" id="QWF71997.1"/>
    </source>
</evidence>
<name>A0A975MQ98_9GAMM</name>
<dbReference type="Proteomes" id="UP000676649">
    <property type="component" value="Chromosome"/>
</dbReference>
<accession>A0A975MQ98</accession>
<sequence length="338" mass="36137">MSRLGSAPIGVYSDDGAVLQGLQGPNGNIFYLLAASTEVPVPLNAFWRTPIPAGATLASNSAALVTEFMRQFAVWGNVSVTTDTFTNTVFMADKSTPAVIVSQVGGSNAGLIQQFSNVPIPPYAVPSPDGLSSPDYGMTIYDPDSDTLWEFWKAQQVSGAWQAQWGGKLTGYSQSNGIFPYPYGASATGLPITAGHITAEELARGSINHAIGISLIDAEDSSIFSWPANRSDGHNPTSAPNRIMEGQRFRLDPSINVDALHLTRVGKMVAKAAQIYGFVVMDKGGALVIRAKNSMSYMAQGMDNPYPPLFGGLHSWAILQNFPWASLQFLPQNYGQPA</sequence>
<dbReference type="EMBL" id="CP073754">
    <property type="protein sequence ID" value="QWF71997.1"/>
    <property type="molecule type" value="Genomic_DNA"/>
</dbReference>
<dbReference type="AlphaFoldDB" id="A0A975MQ98"/>
<dbReference type="RefSeq" id="WP_215583986.1">
    <property type="nucleotide sequence ID" value="NZ_CP073754.1"/>
</dbReference>
<reference evidence="1" key="1">
    <citation type="submission" date="2021-04" db="EMBL/GenBank/DDBJ databases">
        <title>Draft genome sequence data of methanotrophic Methylovulum sp. strain S1L and Methylomonas sp. strain S2AM isolated from boreal lake water columns.</title>
        <authorList>
            <person name="Rissanen A.J."/>
            <person name="Mangayil R."/>
            <person name="Svenning M.M."/>
            <person name="Khanongnuch R."/>
        </authorList>
    </citation>
    <scope>NUCLEOTIDE SEQUENCE</scope>
    <source>
        <strain evidence="1">S2AM</strain>
    </source>
</reference>
<gene>
    <name evidence="1" type="ORF">KEF85_05950</name>
</gene>
<keyword evidence="2" id="KW-1185">Reference proteome</keyword>
<organism evidence="1 2">
    <name type="scientific">Methylomonas paludis</name>
    <dbReference type="NCBI Taxonomy" id="1173101"/>
    <lineage>
        <taxon>Bacteria</taxon>
        <taxon>Pseudomonadati</taxon>
        <taxon>Pseudomonadota</taxon>
        <taxon>Gammaproteobacteria</taxon>
        <taxon>Methylococcales</taxon>
        <taxon>Methylococcaceae</taxon>
        <taxon>Methylomonas</taxon>
    </lineage>
</organism>
<dbReference type="KEGG" id="mpad:KEF85_05950"/>